<reference evidence="2 3" key="1">
    <citation type="submission" date="2019-11" db="EMBL/GenBank/DDBJ databases">
        <title>Bacillus lacus genome.</title>
        <authorList>
            <person name="Allen C.J."/>
            <person name="Newman J.D."/>
        </authorList>
    </citation>
    <scope>NUCLEOTIDE SEQUENCE [LARGE SCALE GENOMIC DNA]</scope>
    <source>
        <strain evidence="2 3">KCTC 33946</strain>
    </source>
</reference>
<comment type="caution">
    <text evidence="2">The sequence shown here is derived from an EMBL/GenBank/DDBJ whole genome shotgun (WGS) entry which is preliminary data.</text>
</comment>
<evidence type="ECO:0000313" key="3">
    <source>
        <dbReference type="Proteomes" id="UP000448867"/>
    </source>
</evidence>
<evidence type="ECO:0008006" key="4">
    <source>
        <dbReference type="Google" id="ProtNLM"/>
    </source>
</evidence>
<proteinExistence type="predicted"/>
<protein>
    <recommendedName>
        <fullName evidence="4">Competence protein</fullName>
    </recommendedName>
</protein>
<evidence type="ECO:0000256" key="1">
    <source>
        <dbReference type="SAM" id="MobiDB-lite"/>
    </source>
</evidence>
<name>A0A7X2J1N0_9BACI</name>
<dbReference type="Proteomes" id="UP000448867">
    <property type="component" value="Unassembled WGS sequence"/>
</dbReference>
<keyword evidence="3" id="KW-1185">Reference proteome</keyword>
<gene>
    <name evidence="2" type="ORF">GJU40_15165</name>
</gene>
<accession>A0A7X2J1N0</accession>
<sequence>MELGRSSKSRRFVKQGADSVMLHDQKFPYHMTYAEAEEQRERKQETATQTSLGGF</sequence>
<organism evidence="2 3">
    <name type="scientific">Metabacillus lacus</name>
    <dbReference type="NCBI Taxonomy" id="1983721"/>
    <lineage>
        <taxon>Bacteria</taxon>
        <taxon>Bacillati</taxon>
        <taxon>Bacillota</taxon>
        <taxon>Bacilli</taxon>
        <taxon>Bacillales</taxon>
        <taxon>Bacillaceae</taxon>
        <taxon>Metabacillus</taxon>
    </lineage>
</organism>
<feature type="compositionally biased region" description="Low complexity" evidence="1">
    <location>
        <begin position="46"/>
        <end position="55"/>
    </location>
</feature>
<dbReference type="AlphaFoldDB" id="A0A7X2J1N0"/>
<feature type="region of interest" description="Disordered" evidence="1">
    <location>
        <begin position="36"/>
        <end position="55"/>
    </location>
</feature>
<evidence type="ECO:0000313" key="2">
    <source>
        <dbReference type="EMBL" id="MRX73482.1"/>
    </source>
</evidence>
<dbReference type="EMBL" id="WKKI01000036">
    <property type="protein sequence ID" value="MRX73482.1"/>
    <property type="molecule type" value="Genomic_DNA"/>
</dbReference>